<name>A0A1B6CT81_9HEMI</name>
<keyword evidence="2" id="KW-0106">Calcium</keyword>
<dbReference type="AlphaFoldDB" id="A0A1B6CT81"/>
<dbReference type="GO" id="GO:0046872">
    <property type="term" value="F:metal ion binding"/>
    <property type="evidence" value="ECO:0007669"/>
    <property type="project" value="UniProtKB-KW"/>
</dbReference>
<dbReference type="PANTHER" id="PTHR10342">
    <property type="entry name" value="ARYLSULFATASE"/>
    <property type="match status" value="1"/>
</dbReference>
<evidence type="ECO:0000256" key="1">
    <source>
        <dbReference type="ARBA" id="ARBA00022723"/>
    </source>
</evidence>
<reference evidence="4" key="1">
    <citation type="submission" date="2015-12" db="EMBL/GenBank/DDBJ databases">
        <title>De novo transcriptome assembly of four potential Pierce s Disease insect vectors from Arizona vineyards.</title>
        <authorList>
            <person name="Tassone E.E."/>
        </authorList>
    </citation>
    <scope>NUCLEOTIDE SEQUENCE</scope>
</reference>
<dbReference type="InterPro" id="IPR047115">
    <property type="entry name" value="ARSB"/>
</dbReference>
<keyword evidence="3" id="KW-0325">Glycoprotein</keyword>
<accession>A0A1B6CT81</accession>
<gene>
    <name evidence="4" type="ORF">g.22223</name>
</gene>
<keyword evidence="1" id="KW-0479">Metal-binding</keyword>
<dbReference type="InterPro" id="IPR017850">
    <property type="entry name" value="Alkaline_phosphatase_core_sf"/>
</dbReference>
<dbReference type="PANTHER" id="PTHR10342:SF264">
    <property type="entry name" value="MIP05773P-RELATED"/>
    <property type="match status" value="1"/>
</dbReference>
<protein>
    <submittedName>
        <fullName evidence="4">Uncharacterized protein</fullName>
    </submittedName>
</protein>
<sequence length="244" mass="27955">NKNKVSKEIMHITDWLPTLFHAAGGKLEDLGEIDGVNQYETLFGRKVSGRHEMLHNIDDISGYSAIRVGDLKYVKGTTLYGYLDNWTGKIRQPKEIPIPMYNISAVLNSEVSMAFKSTGQVLTSDTGIQVLREQTRVMCKEHKKETGKMYPKCSPLKKPCVFNIRKDPCEMRNLFEELKDTGVVKDLENRLHRLRRTMKPANNQRTDLRANPRLYNNTWVSWDDYDSPTTANSVLINSHSPLLL</sequence>
<dbReference type="SUPFAM" id="SSF53649">
    <property type="entry name" value="Alkaline phosphatase-like"/>
    <property type="match status" value="1"/>
</dbReference>
<feature type="non-terminal residue" evidence="4">
    <location>
        <position position="1"/>
    </location>
</feature>
<proteinExistence type="predicted"/>
<dbReference type="GO" id="GO:0008484">
    <property type="term" value="F:sulfuric ester hydrolase activity"/>
    <property type="evidence" value="ECO:0007669"/>
    <property type="project" value="InterPro"/>
</dbReference>
<evidence type="ECO:0000313" key="4">
    <source>
        <dbReference type="EMBL" id="JAS16433.1"/>
    </source>
</evidence>
<evidence type="ECO:0000256" key="2">
    <source>
        <dbReference type="ARBA" id="ARBA00022837"/>
    </source>
</evidence>
<dbReference type="Gene3D" id="3.30.1120.10">
    <property type="match status" value="1"/>
</dbReference>
<organism evidence="4">
    <name type="scientific">Clastoptera arizonana</name>
    <name type="common">Arizona spittle bug</name>
    <dbReference type="NCBI Taxonomy" id="38151"/>
    <lineage>
        <taxon>Eukaryota</taxon>
        <taxon>Metazoa</taxon>
        <taxon>Ecdysozoa</taxon>
        <taxon>Arthropoda</taxon>
        <taxon>Hexapoda</taxon>
        <taxon>Insecta</taxon>
        <taxon>Pterygota</taxon>
        <taxon>Neoptera</taxon>
        <taxon>Paraneoptera</taxon>
        <taxon>Hemiptera</taxon>
        <taxon>Auchenorrhyncha</taxon>
        <taxon>Cercopoidea</taxon>
        <taxon>Clastopteridae</taxon>
        <taxon>Clastoptera</taxon>
    </lineage>
</organism>
<evidence type="ECO:0000256" key="3">
    <source>
        <dbReference type="ARBA" id="ARBA00023180"/>
    </source>
</evidence>
<dbReference type="EMBL" id="GEDC01020865">
    <property type="protein sequence ID" value="JAS16433.1"/>
    <property type="molecule type" value="Transcribed_RNA"/>
</dbReference>